<evidence type="ECO:0000313" key="3">
    <source>
        <dbReference type="Proteomes" id="UP001066276"/>
    </source>
</evidence>
<keyword evidence="3" id="KW-1185">Reference proteome</keyword>
<proteinExistence type="predicted"/>
<organism evidence="2 3">
    <name type="scientific">Pleurodeles waltl</name>
    <name type="common">Iberian ribbed newt</name>
    <dbReference type="NCBI Taxonomy" id="8319"/>
    <lineage>
        <taxon>Eukaryota</taxon>
        <taxon>Metazoa</taxon>
        <taxon>Chordata</taxon>
        <taxon>Craniata</taxon>
        <taxon>Vertebrata</taxon>
        <taxon>Euteleostomi</taxon>
        <taxon>Amphibia</taxon>
        <taxon>Batrachia</taxon>
        <taxon>Caudata</taxon>
        <taxon>Salamandroidea</taxon>
        <taxon>Salamandridae</taxon>
        <taxon>Pleurodelinae</taxon>
        <taxon>Pleurodeles</taxon>
    </lineage>
</organism>
<evidence type="ECO:0000313" key="2">
    <source>
        <dbReference type="EMBL" id="KAJ1214171.1"/>
    </source>
</evidence>
<protein>
    <recommendedName>
        <fullName evidence="4">Secreted protein</fullName>
    </recommendedName>
</protein>
<dbReference type="AlphaFoldDB" id="A0AAV7WNE6"/>
<name>A0AAV7WNE6_PLEWA</name>
<reference evidence="2" key="1">
    <citation type="journal article" date="2022" name="bioRxiv">
        <title>Sequencing and chromosome-scale assembly of the giantPleurodeles waltlgenome.</title>
        <authorList>
            <person name="Brown T."/>
            <person name="Elewa A."/>
            <person name="Iarovenko S."/>
            <person name="Subramanian E."/>
            <person name="Araus A.J."/>
            <person name="Petzold A."/>
            <person name="Susuki M."/>
            <person name="Suzuki K.-i.T."/>
            <person name="Hayashi T."/>
            <person name="Toyoda A."/>
            <person name="Oliveira C."/>
            <person name="Osipova E."/>
            <person name="Leigh N.D."/>
            <person name="Simon A."/>
            <person name="Yun M.H."/>
        </authorList>
    </citation>
    <scope>NUCLEOTIDE SEQUENCE</scope>
    <source>
        <strain evidence="2">20211129_DDA</strain>
        <tissue evidence="2">Liver</tissue>
    </source>
</reference>
<evidence type="ECO:0000256" key="1">
    <source>
        <dbReference type="SAM" id="SignalP"/>
    </source>
</evidence>
<dbReference type="EMBL" id="JANPWB010000001">
    <property type="protein sequence ID" value="KAJ1214171.1"/>
    <property type="molecule type" value="Genomic_DNA"/>
</dbReference>
<dbReference type="Proteomes" id="UP001066276">
    <property type="component" value="Chromosome 1_1"/>
</dbReference>
<gene>
    <name evidence="2" type="ORF">NDU88_001797</name>
</gene>
<sequence>MLTGGCALPWWSFGVLALLLVCVEECSHVLYPALVESAAHGLYPALVDICFNRVNFLNFFLVPVTFSFLVREPFNGSSDSFLRAGCVRNCTRAIVTRFLSLATERACLEKQSVSFSARSLHDASLLLGNGRRARNCMRSRSNAFSLPGNRRRVPREAISFVLGTKPSRLFSLETGGA</sequence>
<evidence type="ECO:0008006" key="4">
    <source>
        <dbReference type="Google" id="ProtNLM"/>
    </source>
</evidence>
<accession>A0AAV7WNE6</accession>
<feature type="chain" id="PRO_5043787413" description="Secreted protein" evidence="1">
    <location>
        <begin position="18"/>
        <end position="177"/>
    </location>
</feature>
<feature type="signal peptide" evidence="1">
    <location>
        <begin position="1"/>
        <end position="17"/>
    </location>
</feature>
<keyword evidence="1" id="KW-0732">Signal</keyword>
<comment type="caution">
    <text evidence="2">The sequence shown here is derived from an EMBL/GenBank/DDBJ whole genome shotgun (WGS) entry which is preliminary data.</text>
</comment>